<feature type="region of interest" description="Disordered" evidence="1">
    <location>
        <begin position="163"/>
        <end position="186"/>
    </location>
</feature>
<dbReference type="EMBL" id="BAAAXF010000071">
    <property type="protein sequence ID" value="GAA3502851.1"/>
    <property type="molecule type" value="Genomic_DNA"/>
</dbReference>
<accession>A0ABP6U571</accession>
<dbReference type="GO" id="GO:0016874">
    <property type="term" value="F:ligase activity"/>
    <property type="evidence" value="ECO:0007669"/>
    <property type="project" value="UniProtKB-KW"/>
</dbReference>
<proteinExistence type="predicted"/>
<keyword evidence="3" id="KW-1185">Reference proteome</keyword>
<dbReference type="InterPro" id="IPR009097">
    <property type="entry name" value="Cyclic_Pdiesterase"/>
</dbReference>
<dbReference type="Proteomes" id="UP001501455">
    <property type="component" value="Unassembled WGS sequence"/>
</dbReference>
<comment type="caution">
    <text evidence="2">The sequence shown here is derived from an EMBL/GenBank/DDBJ whole genome shotgun (WGS) entry which is preliminary data.</text>
</comment>
<organism evidence="2 3">
    <name type="scientific">Streptomyces prasinosporus</name>
    <dbReference type="NCBI Taxonomy" id="68256"/>
    <lineage>
        <taxon>Bacteria</taxon>
        <taxon>Bacillati</taxon>
        <taxon>Actinomycetota</taxon>
        <taxon>Actinomycetes</taxon>
        <taxon>Kitasatosporales</taxon>
        <taxon>Streptomycetaceae</taxon>
        <taxon>Streptomyces</taxon>
        <taxon>Streptomyces albogriseolus group</taxon>
    </lineage>
</organism>
<reference evidence="3" key="1">
    <citation type="journal article" date="2019" name="Int. J. Syst. Evol. Microbiol.">
        <title>The Global Catalogue of Microorganisms (GCM) 10K type strain sequencing project: providing services to taxonomists for standard genome sequencing and annotation.</title>
        <authorList>
            <consortium name="The Broad Institute Genomics Platform"/>
            <consortium name="The Broad Institute Genome Sequencing Center for Infectious Disease"/>
            <person name="Wu L."/>
            <person name="Ma J."/>
        </authorList>
    </citation>
    <scope>NUCLEOTIDE SEQUENCE [LARGE SCALE GENOMIC DNA]</scope>
    <source>
        <strain evidence="3">JCM 4816</strain>
    </source>
</reference>
<gene>
    <name evidence="2" type="ORF">GCM10019016_099600</name>
</gene>
<evidence type="ECO:0000313" key="2">
    <source>
        <dbReference type="EMBL" id="GAA3502851.1"/>
    </source>
</evidence>
<evidence type="ECO:0000256" key="1">
    <source>
        <dbReference type="SAM" id="MobiDB-lite"/>
    </source>
</evidence>
<dbReference type="Gene3D" id="3.90.1140.10">
    <property type="entry name" value="Cyclic phosphodiesterase"/>
    <property type="match status" value="1"/>
</dbReference>
<keyword evidence="2" id="KW-0436">Ligase</keyword>
<protein>
    <submittedName>
        <fullName evidence="2">2'-5' RNA ligase family protein</fullName>
    </submittedName>
</protein>
<dbReference type="Pfam" id="PF13563">
    <property type="entry name" value="2_5_RNA_ligase2"/>
    <property type="match status" value="1"/>
</dbReference>
<evidence type="ECO:0000313" key="3">
    <source>
        <dbReference type="Proteomes" id="UP001501455"/>
    </source>
</evidence>
<dbReference type="SUPFAM" id="SSF55144">
    <property type="entry name" value="LigT-like"/>
    <property type="match status" value="1"/>
</dbReference>
<sequence length="186" mass="20559">MRTVELLPDAATELHVRQMWRGIAAAGLPSLAEHRHPTNRPHVTLATCEELHPPARAELAAILDDGLPAPFRLDGLLRFAGRTRVLAWRVVADAELVELHRRVWEVLAATEAGRLNPLHAPGRWVPHLTLARSRRTSARWPEPLLPAALCEPREAAFTGARSYDSTTRTVEDLGGAARPPVDRDGR</sequence>
<name>A0ABP6U571_9ACTN</name>